<dbReference type="CDD" id="cd08556">
    <property type="entry name" value="GDPD"/>
    <property type="match status" value="1"/>
</dbReference>
<dbReference type="GO" id="GO:0008081">
    <property type="term" value="F:phosphoric diester hydrolase activity"/>
    <property type="evidence" value="ECO:0007669"/>
    <property type="project" value="InterPro"/>
</dbReference>
<dbReference type="EMBL" id="CAFAAL010000157">
    <property type="protein sequence ID" value="CAB4814418.1"/>
    <property type="molecule type" value="Genomic_DNA"/>
</dbReference>
<evidence type="ECO:0000313" key="4">
    <source>
        <dbReference type="EMBL" id="CAB4814418.1"/>
    </source>
</evidence>
<reference evidence="2" key="1">
    <citation type="submission" date="2020-05" db="EMBL/GenBank/DDBJ databases">
        <authorList>
            <person name="Chiriac C."/>
            <person name="Salcher M."/>
            <person name="Ghai R."/>
            <person name="Kavagutti S V."/>
        </authorList>
    </citation>
    <scope>NUCLEOTIDE SEQUENCE</scope>
</reference>
<dbReference type="EMBL" id="CAFBPS010000063">
    <property type="protein sequence ID" value="CAB5030583.1"/>
    <property type="molecule type" value="Genomic_DNA"/>
</dbReference>
<sequence>MLVGVYSELTQGMGIQVLAHRGASAAEKENTISAFKRAVSMGSDAAELDVRRTLDRVLVIHHNATLDDGRIISQVNYSELPDDVCTLDEALDACVPMWVNVEIKNDPEEPDFDVSESIADETIACLAQRPEGDQRWLISSFRRETIDRCQELRPSIATAWLTVGVRPEEFGEVLSALVKSGHSALHPLVNFVTQETIDACHQHGLALNAWTCDDPTRMAELISWGIDGICTNVPDVALRVRDQSLSD</sequence>
<dbReference type="Pfam" id="PF03009">
    <property type="entry name" value="GDPD"/>
    <property type="match status" value="1"/>
</dbReference>
<dbReference type="Gene3D" id="3.20.20.190">
    <property type="entry name" value="Phosphatidylinositol (PI) phosphodiesterase"/>
    <property type="match status" value="1"/>
</dbReference>
<dbReference type="EMBL" id="CAEZZP010000060">
    <property type="protein sequence ID" value="CAB4774648.1"/>
    <property type="molecule type" value="Genomic_DNA"/>
</dbReference>
<gene>
    <name evidence="2" type="ORF">UFOPK2658_02067</name>
    <name evidence="3" type="ORF">UFOPK2880_01026</name>
    <name evidence="4" type="ORF">UFOPK3004_01450</name>
    <name evidence="5" type="ORF">UFOPK3494_01419</name>
    <name evidence="6" type="ORF">UFOPK4134_00934</name>
</gene>
<evidence type="ECO:0000313" key="3">
    <source>
        <dbReference type="EMBL" id="CAB4774648.1"/>
    </source>
</evidence>
<proteinExistence type="predicted"/>
<dbReference type="EMBL" id="CAEZYH010000181">
    <property type="protein sequence ID" value="CAB4737228.1"/>
    <property type="molecule type" value="Genomic_DNA"/>
</dbReference>
<name>A0A6J6SRB8_9ZZZZ</name>
<dbReference type="GO" id="GO:0006629">
    <property type="term" value="P:lipid metabolic process"/>
    <property type="evidence" value="ECO:0007669"/>
    <property type="project" value="InterPro"/>
</dbReference>
<accession>A0A6J6SRB8</accession>
<dbReference type="InterPro" id="IPR030395">
    <property type="entry name" value="GP_PDE_dom"/>
</dbReference>
<evidence type="ECO:0000313" key="6">
    <source>
        <dbReference type="EMBL" id="CAB5030583.1"/>
    </source>
</evidence>
<protein>
    <submittedName>
        <fullName evidence="2">Unannotated protein</fullName>
    </submittedName>
</protein>
<evidence type="ECO:0000313" key="2">
    <source>
        <dbReference type="EMBL" id="CAB4737228.1"/>
    </source>
</evidence>
<feature type="domain" description="GP-PDE" evidence="1">
    <location>
        <begin position="15"/>
        <end position="241"/>
    </location>
</feature>
<dbReference type="PANTHER" id="PTHR46211">
    <property type="entry name" value="GLYCEROPHOSPHORYL DIESTER PHOSPHODIESTERASE"/>
    <property type="match status" value="1"/>
</dbReference>
<dbReference type="PROSITE" id="PS51704">
    <property type="entry name" value="GP_PDE"/>
    <property type="match status" value="1"/>
</dbReference>
<dbReference type="SUPFAM" id="SSF51695">
    <property type="entry name" value="PLC-like phosphodiesterases"/>
    <property type="match status" value="1"/>
</dbReference>
<dbReference type="AlphaFoldDB" id="A0A6J6SRB8"/>
<organism evidence="2">
    <name type="scientific">freshwater metagenome</name>
    <dbReference type="NCBI Taxonomy" id="449393"/>
    <lineage>
        <taxon>unclassified sequences</taxon>
        <taxon>metagenomes</taxon>
        <taxon>ecological metagenomes</taxon>
    </lineage>
</organism>
<dbReference type="PANTHER" id="PTHR46211:SF14">
    <property type="entry name" value="GLYCEROPHOSPHODIESTER PHOSPHODIESTERASE"/>
    <property type="match status" value="1"/>
</dbReference>
<dbReference type="EMBL" id="CAFBMF010000115">
    <property type="protein sequence ID" value="CAB4909436.1"/>
    <property type="molecule type" value="Genomic_DNA"/>
</dbReference>
<evidence type="ECO:0000313" key="5">
    <source>
        <dbReference type="EMBL" id="CAB4909436.1"/>
    </source>
</evidence>
<dbReference type="InterPro" id="IPR017946">
    <property type="entry name" value="PLC-like_Pdiesterase_TIM-brl"/>
</dbReference>
<evidence type="ECO:0000259" key="1">
    <source>
        <dbReference type="PROSITE" id="PS51704"/>
    </source>
</evidence>